<dbReference type="PANTHER" id="PTHR30319:SF1">
    <property type="entry name" value="TRANSCRIPTIONAL REPRESSOR PAAX"/>
    <property type="match status" value="1"/>
</dbReference>
<reference evidence="3 4" key="2">
    <citation type="submission" date="2018-12" db="EMBL/GenBank/DDBJ databases">
        <title>Nakamurella antarcticus sp. nov., isolated from Antarctica South Shetland Islands soil.</title>
        <authorList>
            <person name="Peng F."/>
        </authorList>
    </citation>
    <scope>NUCLEOTIDE SEQUENCE [LARGE SCALE GENOMIC DNA]</scope>
    <source>
        <strain evidence="3 4">S14-144</strain>
    </source>
</reference>
<dbReference type="Gene3D" id="3.30.70.2650">
    <property type="match status" value="1"/>
</dbReference>
<protein>
    <submittedName>
        <fullName evidence="3">Uncharacterized protein</fullName>
    </submittedName>
</protein>
<dbReference type="OrthoDB" id="2270427at2"/>
<gene>
    <name evidence="3" type="ORF">EH165_06610</name>
</gene>
<dbReference type="RefSeq" id="WP_124798679.1">
    <property type="nucleotide sequence ID" value="NZ_CP034170.1"/>
</dbReference>
<dbReference type="Gene3D" id="1.20.58.1460">
    <property type="match status" value="1"/>
</dbReference>
<dbReference type="Pfam" id="PF08223">
    <property type="entry name" value="PaaX_C"/>
    <property type="match status" value="1"/>
</dbReference>
<proteinExistence type="predicted"/>
<feature type="domain" description="Transcriptional repressor PaaX-like central Cas2-like" evidence="2">
    <location>
        <begin position="6"/>
        <end position="75"/>
    </location>
</feature>
<feature type="domain" description="Transcriptional repressor PaaX-like C-terminal" evidence="1">
    <location>
        <begin position="87"/>
        <end position="172"/>
    </location>
</feature>
<dbReference type="AlphaFoldDB" id="A0A3G8ZW38"/>
<name>A0A3G8ZW38_9ACTN</name>
<dbReference type="InterPro" id="IPR048846">
    <property type="entry name" value="PaaX-like_central"/>
</dbReference>
<dbReference type="GO" id="GO:0006351">
    <property type="term" value="P:DNA-templated transcription"/>
    <property type="evidence" value="ECO:0007669"/>
    <property type="project" value="TreeGrafter"/>
</dbReference>
<organism evidence="3 4">
    <name type="scientific">Nakamurella antarctica</name>
    <dbReference type="NCBI Taxonomy" id="1902245"/>
    <lineage>
        <taxon>Bacteria</taxon>
        <taxon>Bacillati</taxon>
        <taxon>Actinomycetota</taxon>
        <taxon>Actinomycetes</taxon>
        <taxon>Nakamurellales</taxon>
        <taxon>Nakamurellaceae</taxon>
        <taxon>Nakamurella</taxon>
    </lineage>
</organism>
<evidence type="ECO:0000259" key="1">
    <source>
        <dbReference type="Pfam" id="PF08223"/>
    </source>
</evidence>
<dbReference type="PANTHER" id="PTHR30319">
    <property type="entry name" value="PHENYLACETIC ACID REGULATOR-RELATED TRANSCRIPTIONAL REPRESSOR"/>
    <property type="match status" value="1"/>
</dbReference>
<evidence type="ECO:0000313" key="3">
    <source>
        <dbReference type="EMBL" id="AZI57871.1"/>
    </source>
</evidence>
<dbReference type="Pfam" id="PF20803">
    <property type="entry name" value="PaaX_M"/>
    <property type="match status" value="1"/>
</dbReference>
<dbReference type="InterPro" id="IPR013225">
    <property type="entry name" value="PaaX_C"/>
</dbReference>
<sequence length="193" mass="21546">MDSRDPWMLVVFSVPEQHRQLRHQIRTELTWLGCGLLAPGVWVGPGHLAGETREVLKEKGLSEHVTIMLGDAPDPAMPLREAVLQWWDFEELSQRYDDFLNEFSPLSVHFGQRADEVFAQHLLVVHAWHGIPYLDPALPSELLPASYRGAAGVALFARLQELLGATAREHVHAVVGSAAQIETHHAATTMEPQ</sequence>
<accession>A0A3G8ZW38</accession>
<dbReference type="KEGG" id="nak:EH165_06610"/>
<evidence type="ECO:0000313" key="4">
    <source>
        <dbReference type="Proteomes" id="UP000268084"/>
    </source>
</evidence>
<dbReference type="EMBL" id="CP034170">
    <property type="protein sequence ID" value="AZI57871.1"/>
    <property type="molecule type" value="Genomic_DNA"/>
</dbReference>
<evidence type="ECO:0000259" key="2">
    <source>
        <dbReference type="Pfam" id="PF20803"/>
    </source>
</evidence>
<dbReference type="Proteomes" id="UP000268084">
    <property type="component" value="Chromosome"/>
</dbReference>
<keyword evidence="4" id="KW-1185">Reference proteome</keyword>
<reference evidence="3 4" key="1">
    <citation type="submission" date="2018-11" db="EMBL/GenBank/DDBJ databases">
        <authorList>
            <person name="Da X."/>
        </authorList>
    </citation>
    <scope>NUCLEOTIDE SEQUENCE [LARGE SCALE GENOMIC DNA]</scope>
    <source>
        <strain evidence="3 4">S14-144</strain>
    </source>
</reference>